<proteinExistence type="predicted"/>
<sequence length="44" mass="4943">MPESGIELATDRALSNPYWNPRPLERGALMDLIARAYAGERPRS</sequence>
<keyword evidence="2" id="KW-1185">Reference proteome</keyword>
<name>A0ABU4XF19_9HYPH</name>
<dbReference type="RefSeq" id="WP_320261613.1">
    <property type="nucleotide sequence ID" value="NZ_JAVIIX010000002.1"/>
</dbReference>
<accession>A0ABU4XF19</accession>
<dbReference type="Proteomes" id="UP001271780">
    <property type="component" value="Unassembled WGS sequence"/>
</dbReference>
<protein>
    <submittedName>
        <fullName evidence="1">Uncharacterized protein</fullName>
    </submittedName>
</protein>
<evidence type="ECO:0000313" key="2">
    <source>
        <dbReference type="Proteomes" id="UP001271780"/>
    </source>
</evidence>
<evidence type="ECO:0000313" key="1">
    <source>
        <dbReference type="EMBL" id="MDX8472628.1"/>
    </source>
</evidence>
<comment type="caution">
    <text evidence="1">The sequence shown here is derived from an EMBL/GenBank/DDBJ whole genome shotgun (WGS) entry which is preliminary data.</text>
</comment>
<organism evidence="1 2">
    <name type="scientific">Mesorhizobium dulcispinae</name>
    <dbReference type="NCBI Taxonomy" id="3072316"/>
    <lineage>
        <taxon>Bacteria</taxon>
        <taxon>Pseudomonadati</taxon>
        <taxon>Pseudomonadota</taxon>
        <taxon>Alphaproteobacteria</taxon>
        <taxon>Hyphomicrobiales</taxon>
        <taxon>Phyllobacteriaceae</taxon>
        <taxon>Mesorhizobium</taxon>
    </lineage>
</organism>
<reference evidence="1 2" key="1">
    <citation type="submission" date="2023-08" db="EMBL/GenBank/DDBJ databases">
        <title>Implementing the SeqCode for naming new Mesorhizobium species isolated from Vachellia karroo root nodules.</title>
        <authorList>
            <person name="Van Lill M."/>
        </authorList>
    </citation>
    <scope>NUCLEOTIDE SEQUENCE [LARGE SCALE GENOMIC DNA]</scope>
    <source>
        <strain evidence="1 2">VK23A</strain>
    </source>
</reference>
<dbReference type="EMBL" id="JAVIIZ010000005">
    <property type="protein sequence ID" value="MDX8472628.1"/>
    <property type="molecule type" value="Genomic_DNA"/>
</dbReference>
<gene>
    <name evidence="1" type="ORF">RFM27_11135</name>
</gene>